<proteinExistence type="predicted"/>
<dbReference type="Gene3D" id="3.30.700.10">
    <property type="entry name" value="Glycoprotein, Type 4 Pilin"/>
    <property type="match status" value="1"/>
</dbReference>
<dbReference type="SUPFAM" id="SSF54523">
    <property type="entry name" value="Pili subunits"/>
    <property type="match status" value="1"/>
</dbReference>
<reference evidence="1 2" key="1">
    <citation type="submission" date="2023-02" db="EMBL/GenBank/DDBJ databases">
        <title>Genome sequence of Lentisphaera profundi SAORIC-696.</title>
        <authorList>
            <person name="Kim e."/>
            <person name="Cho J.-C."/>
            <person name="Choi A."/>
            <person name="Kang I."/>
        </authorList>
    </citation>
    <scope>NUCLEOTIDE SEQUENCE [LARGE SCALE GENOMIC DNA]</scope>
    <source>
        <strain evidence="1 2">SAORIC-696</strain>
    </source>
</reference>
<dbReference type="InterPro" id="IPR045584">
    <property type="entry name" value="Pilin-like"/>
</dbReference>
<sequence>MKKFTLIELLVVVAIIGILASLLLPSLGKARAKAKMAVCKSNMRQINTWIFMYSDDHDGYYIDYDWGNQISWDDKLSDYDGRNMSDGRKRNGAVPVWYAYNPVIYACPSDELQRKWGASTAVFTRTYVLSERRINGSGNLLGWAPGISGSGLSQKMTNINSPSNTLIMAEVSHSLNLVGHIGLNTVPPGSYGTYAIPHDGLFGANYLMADGSVKKLTYTATRLQSDGTMPSGISGLGSMWDAGE</sequence>
<name>A0ABY7W1L6_9BACT</name>
<evidence type="ECO:0000313" key="2">
    <source>
        <dbReference type="Proteomes" id="UP001214250"/>
    </source>
</evidence>
<dbReference type="Proteomes" id="UP001214250">
    <property type="component" value="Chromosome 2"/>
</dbReference>
<gene>
    <name evidence="1" type="ORF">PQO03_13625</name>
</gene>
<keyword evidence="2" id="KW-1185">Reference proteome</keyword>
<protein>
    <submittedName>
        <fullName evidence="1">Type II secretion system protein</fullName>
    </submittedName>
</protein>
<dbReference type="PANTHER" id="PTHR30093">
    <property type="entry name" value="GENERAL SECRETION PATHWAY PROTEIN G"/>
    <property type="match status" value="1"/>
</dbReference>
<accession>A0ABY7W1L6</accession>
<dbReference type="NCBIfam" id="TIGR02532">
    <property type="entry name" value="IV_pilin_GFxxxE"/>
    <property type="match status" value="1"/>
</dbReference>
<evidence type="ECO:0000313" key="1">
    <source>
        <dbReference type="EMBL" id="WDE98874.1"/>
    </source>
</evidence>
<dbReference type="InterPro" id="IPR012902">
    <property type="entry name" value="N_methyl_site"/>
</dbReference>
<dbReference type="EMBL" id="CP117812">
    <property type="protein sequence ID" value="WDE98874.1"/>
    <property type="molecule type" value="Genomic_DNA"/>
</dbReference>
<dbReference type="NCBIfam" id="TIGR04294">
    <property type="entry name" value="pre_pil_HX9DG"/>
    <property type="match status" value="1"/>
</dbReference>
<dbReference type="RefSeq" id="WP_274153743.1">
    <property type="nucleotide sequence ID" value="NZ_CP117812.1"/>
</dbReference>
<organism evidence="1 2">
    <name type="scientific">Lentisphaera profundi</name>
    <dbReference type="NCBI Taxonomy" id="1658616"/>
    <lineage>
        <taxon>Bacteria</taxon>
        <taxon>Pseudomonadati</taxon>
        <taxon>Lentisphaerota</taxon>
        <taxon>Lentisphaeria</taxon>
        <taxon>Lentisphaerales</taxon>
        <taxon>Lentisphaeraceae</taxon>
        <taxon>Lentisphaera</taxon>
    </lineage>
</organism>
<dbReference type="InterPro" id="IPR027558">
    <property type="entry name" value="Pre_pil_HX9DG_C"/>
</dbReference>